<dbReference type="InterPro" id="IPR045518">
    <property type="entry name" value="2EXR"/>
</dbReference>
<evidence type="ECO:0000313" key="3">
    <source>
        <dbReference type="Proteomes" id="UP000813444"/>
    </source>
</evidence>
<dbReference type="EMBL" id="JAGPNK010000013">
    <property type="protein sequence ID" value="KAH7309536.1"/>
    <property type="molecule type" value="Genomic_DNA"/>
</dbReference>
<organism evidence="2 3">
    <name type="scientific">Stachybotrys elegans</name>
    <dbReference type="NCBI Taxonomy" id="80388"/>
    <lineage>
        <taxon>Eukaryota</taxon>
        <taxon>Fungi</taxon>
        <taxon>Dikarya</taxon>
        <taxon>Ascomycota</taxon>
        <taxon>Pezizomycotina</taxon>
        <taxon>Sordariomycetes</taxon>
        <taxon>Hypocreomycetidae</taxon>
        <taxon>Hypocreales</taxon>
        <taxon>Stachybotryaceae</taxon>
        <taxon>Stachybotrys</taxon>
    </lineage>
</organism>
<feature type="domain" description="2EXR" evidence="1">
    <location>
        <begin position="4"/>
        <end position="76"/>
    </location>
</feature>
<evidence type="ECO:0000259" key="1">
    <source>
        <dbReference type="Pfam" id="PF20150"/>
    </source>
</evidence>
<proteinExistence type="predicted"/>
<dbReference type="Pfam" id="PF20150">
    <property type="entry name" value="2EXR"/>
    <property type="match status" value="1"/>
</dbReference>
<reference evidence="2" key="1">
    <citation type="journal article" date="2021" name="Nat. Commun.">
        <title>Genetic determinants of endophytism in the Arabidopsis root mycobiome.</title>
        <authorList>
            <person name="Mesny F."/>
            <person name="Miyauchi S."/>
            <person name="Thiergart T."/>
            <person name="Pickel B."/>
            <person name="Atanasova L."/>
            <person name="Karlsson M."/>
            <person name="Huettel B."/>
            <person name="Barry K.W."/>
            <person name="Haridas S."/>
            <person name="Chen C."/>
            <person name="Bauer D."/>
            <person name="Andreopoulos W."/>
            <person name="Pangilinan J."/>
            <person name="LaButti K."/>
            <person name="Riley R."/>
            <person name="Lipzen A."/>
            <person name="Clum A."/>
            <person name="Drula E."/>
            <person name="Henrissat B."/>
            <person name="Kohler A."/>
            <person name="Grigoriev I.V."/>
            <person name="Martin F.M."/>
            <person name="Hacquard S."/>
        </authorList>
    </citation>
    <scope>NUCLEOTIDE SEQUENCE</scope>
    <source>
        <strain evidence="2">MPI-CAGE-CH-0235</strain>
    </source>
</reference>
<name>A0A8K0SJR0_9HYPO</name>
<dbReference type="OrthoDB" id="3473305at2759"/>
<gene>
    <name evidence="2" type="ORF">B0I35DRAFT_482298</name>
</gene>
<dbReference type="PANTHER" id="PTHR35910:SF1">
    <property type="entry name" value="2EXR DOMAIN-CONTAINING PROTEIN"/>
    <property type="match status" value="1"/>
</dbReference>
<sequence>MASFHPFKRLPLELRQRIWDLGIEPRRIHLGELPSPAHPLLHVCAESRSYLQHHYVKVTINKPPHYAWINLDVDIICLSDHQLVYPTFDIGPMKRLSVSTKDAEWFWWHIPDLLVDMQSLEDLEIRPSPASVAPDADWWREWDSLMEMWYYADSPVQFHTRIVSPYSGHQVPEIRPDNYLKVERDARRRQLLDVSDSEDDVDAPHRFRAGWRHAPGCKCPSQRSA</sequence>
<dbReference type="PANTHER" id="PTHR35910">
    <property type="entry name" value="2EXR DOMAIN-CONTAINING PROTEIN"/>
    <property type="match status" value="1"/>
</dbReference>
<comment type="caution">
    <text evidence="2">The sequence shown here is derived from an EMBL/GenBank/DDBJ whole genome shotgun (WGS) entry which is preliminary data.</text>
</comment>
<dbReference type="Proteomes" id="UP000813444">
    <property type="component" value="Unassembled WGS sequence"/>
</dbReference>
<evidence type="ECO:0000313" key="2">
    <source>
        <dbReference type="EMBL" id="KAH7309536.1"/>
    </source>
</evidence>
<keyword evidence="3" id="KW-1185">Reference proteome</keyword>
<protein>
    <recommendedName>
        <fullName evidence="1">2EXR domain-containing protein</fullName>
    </recommendedName>
</protein>
<accession>A0A8K0SJR0</accession>
<dbReference type="AlphaFoldDB" id="A0A8K0SJR0"/>